<name>A0ABQ3Z0V0_9ACTN</name>
<organism evidence="1 2">
    <name type="scientific">Paractinoplanes durhamensis</name>
    <dbReference type="NCBI Taxonomy" id="113563"/>
    <lineage>
        <taxon>Bacteria</taxon>
        <taxon>Bacillati</taxon>
        <taxon>Actinomycetota</taxon>
        <taxon>Actinomycetes</taxon>
        <taxon>Micromonosporales</taxon>
        <taxon>Micromonosporaceae</taxon>
        <taxon>Paractinoplanes</taxon>
    </lineage>
</organism>
<evidence type="ECO:0000313" key="2">
    <source>
        <dbReference type="Proteomes" id="UP000637628"/>
    </source>
</evidence>
<evidence type="ECO:0000313" key="1">
    <source>
        <dbReference type="EMBL" id="GIE03457.1"/>
    </source>
</evidence>
<keyword evidence="2" id="KW-1185">Reference proteome</keyword>
<protein>
    <submittedName>
        <fullName evidence="1">Uncharacterized protein</fullName>
    </submittedName>
</protein>
<gene>
    <name evidence="1" type="ORF">Adu01nite_48070</name>
</gene>
<dbReference type="RefSeq" id="WP_203729354.1">
    <property type="nucleotide sequence ID" value="NZ_BAAATX010000006.1"/>
</dbReference>
<reference evidence="1 2" key="1">
    <citation type="submission" date="2021-01" db="EMBL/GenBank/DDBJ databases">
        <title>Whole genome shotgun sequence of Actinoplanes durhamensis NBRC 14914.</title>
        <authorList>
            <person name="Komaki H."/>
            <person name="Tamura T."/>
        </authorList>
    </citation>
    <scope>NUCLEOTIDE SEQUENCE [LARGE SCALE GENOMIC DNA]</scope>
    <source>
        <strain evidence="1 2">NBRC 14914</strain>
    </source>
</reference>
<proteinExistence type="predicted"/>
<accession>A0ABQ3Z0V0</accession>
<dbReference type="Proteomes" id="UP000637628">
    <property type="component" value="Unassembled WGS sequence"/>
</dbReference>
<comment type="caution">
    <text evidence="1">The sequence shown here is derived from an EMBL/GenBank/DDBJ whole genome shotgun (WGS) entry which is preliminary data.</text>
</comment>
<sequence length="106" mass="11977">MDDRPENISARLLELLGYELPPDQWAKARRIAEDFSAALMTDRGYEAIASRLDLLYSRRLSGAVNPRMGDRRAQAVDETTQDVIIRVTREAERRRDDTGDAGQPSS</sequence>
<dbReference type="EMBL" id="BOML01000038">
    <property type="protein sequence ID" value="GIE03457.1"/>
    <property type="molecule type" value="Genomic_DNA"/>
</dbReference>